<dbReference type="SUPFAM" id="SSF54695">
    <property type="entry name" value="POZ domain"/>
    <property type="match status" value="1"/>
</dbReference>
<organism evidence="4 5">
    <name type="scientific">Eragrostis curvula</name>
    <name type="common">weeping love grass</name>
    <dbReference type="NCBI Taxonomy" id="38414"/>
    <lineage>
        <taxon>Eukaryota</taxon>
        <taxon>Viridiplantae</taxon>
        <taxon>Streptophyta</taxon>
        <taxon>Embryophyta</taxon>
        <taxon>Tracheophyta</taxon>
        <taxon>Spermatophyta</taxon>
        <taxon>Magnoliopsida</taxon>
        <taxon>Liliopsida</taxon>
        <taxon>Poales</taxon>
        <taxon>Poaceae</taxon>
        <taxon>PACMAD clade</taxon>
        <taxon>Chloridoideae</taxon>
        <taxon>Eragrostideae</taxon>
        <taxon>Eragrostidinae</taxon>
        <taxon>Eragrostis</taxon>
    </lineage>
</organism>
<dbReference type="OrthoDB" id="679721at2759"/>
<evidence type="ECO:0000256" key="1">
    <source>
        <dbReference type="ARBA" id="ARBA00004906"/>
    </source>
</evidence>
<dbReference type="Gene3D" id="3.30.710.10">
    <property type="entry name" value="Potassium Channel Kv1.1, Chain A"/>
    <property type="match status" value="1"/>
</dbReference>
<evidence type="ECO:0000313" key="5">
    <source>
        <dbReference type="Proteomes" id="UP000324897"/>
    </source>
</evidence>
<feature type="non-terminal residue" evidence="4">
    <location>
        <position position="1"/>
    </location>
</feature>
<evidence type="ECO:0000259" key="3">
    <source>
        <dbReference type="PROSITE" id="PS50144"/>
    </source>
</evidence>
<dbReference type="AlphaFoldDB" id="A0A5J9W3N1"/>
<dbReference type="GO" id="GO:0016567">
    <property type="term" value="P:protein ubiquitination"/>
    <property type="evidence" value="ECO:0007669"/>
    <property type="project" value="InterPro"/>
</dbReference>
<name>A0A5J9W3N1_9POAL</name>
<feature type="domain" description="MATH" evidence="3">
    <location>
        <begin position="22"/>
        <end position="155"/>
    </location>
</feature>
<comment type="pathway">
    <text evidence="1">Protein modification; protein ubiquitination.</text>
</comment>
<feature type="domain" description="BTB" evidence="2">
    <location>
        <begin position="192"/>
        <end position="221"/>
    </location>
</feature>
<gene>
    <name evidence="4" type="ORF">EJB05_08959</name>
</gene>
<dbReference type="PANTHER" id="PTHR26379">
    <property type="entry name" value="BTB/POZ AND MATH DOMAIN-CONTAINING PROTEIN 1"/>
    <property type="match status" value="1"/>
</dbReference>
<evidence type="ECO:0000313" key="4">
    <source>
        <dbReference type="EMBL" id="TVU42547.1"/>
    </source>
</evidence>
<dbReference type="Gramene" id="TVU42547">
    <property type="protein sequence ID" value="TVU42547"/>
    <property type="gene ID" value="EJB05_08959"/>
</dbReference>
<reference evidence="4 5" key="1">
    <citation type="journal article" date="2019" name="Sci. Rep.">
        <title>A high-quality genome of Eragrostis curvula grass provides insights into Poaceae evolution and supports new strategies to enhance forage quality.</title>
        <authorList>
            <person name="Carballo J."/>
            <person name="Santos B.A.C.M."/>
            <person name="Zappacosta D."/>
            <person name="Garbus I."/>
            <person name="Selva J.P."/>
            <person name="Gallo C.A."/>
            <person name="Diaz A."/>
            <person name="Albertini E."/>
            <person name="Caccamo M."/>
            <person name="Echenique V."/>
        </authorList>
    </citation>
    <scope>NUCLEOTIDE SEQUENCE [LARGE SCALE GENOMIC DNA]</scope>
    <source>
        <strain evidence="5">cv. Victoria</strain>
        <tissue evidence="4">Leaf</tissue>
    </source>
</reference>
<dbReference type="InterPro" id="IPR045005">
    <property type="entry name" value="BPM1-6"/>
</dbReference>
<protein>
    <recommendedName>
        <fullName evidence="6">BTB domain-containing protein</fullName>
    </recommendedName>
</protein>
<dbReference type="PANTHER" id="PTHR26379:SF474">
    <property type="entry name" value="OS08G0228200 PROTEIN"/>
    <property type="match status" value="1"/>
</dbReference>
<dbReference type="InterPro" id="IPR008974">
    <property type="entry name" value="TRAF-like"/>
</dbReference>
<comment type="caution">
    <text evidence="4">The sequence shown here is derived from an EMBL/GenBank/DDBJ whole genome shotgun (WGS) entry which is preliminary data.</text>
</comment>
<dbReference type="SMART" id="SM00061">
    <property type="entry name" value="MATH"/>
    <property type="match status" value="1"/>
</dbReference>
<dbReference type="PROSITE" id="PS50144">
    <property type="entry name" value="MATH"/>
    <property type="match status" value="1"/>
</dbReference>
<dbReference type="CDD" id="cd00121">
    <property type="entry name" value="MATH"/>
    <property type="match status" value="1"/>
</dbReference>
<dbReference type="InterPro" id="IPR002083">
    <property type="entry name" value="MATH/TRAF_dom"/>
</dbReference>
<dbReference type="Proteomes" id="UP000324897">
    <property type="component" value="Unassembled WGS sequence"/>
</dbReference>
<sequence length="221" mass="24598">MASVPERPATKTSSRCTALTVRGTHAFEIDDYSLHRGLGKGKFIRSAAFDVGGYSWSIDYYPDGNSSERSNGSISVFLRLLTSKVEVRAQYEFRLLDQNKGLSCSGFHRIKPSVFSTMEADPNTEQKKMDDFINMSNLESSEYLKGDRLVIECDVTVIKETRVLLVEGPKVQVPQSNMSHNFGKLPETGEASDVAFSVEGEVFQAHKIVLAVQSYIQSRVL</sequence>
<dbReference type="PROSITE" id="PS50097">
    <property type="entry name" value="BTB"/>
    <property type="match status" value="1"/>
</dbReference>
<dbReference type="InterPro" id="IPR000210">
    <property type="entry name" value="BTB/POZ_dom"/>
</dbReference>
<proteinExistence type="predicted"/>
<dbReference type="Pfam" id="PF22486">
    <property type="entry name" value="MATH_2"/>
    <property type="match status" value="1"/>
</dbReference>
<dbReference type="InterPro" id="IPR011333">
    <property type="entry name" value="SKP1/BTB/POZ_sf"/>
</dbReference>
<evidence type="ECO:0008006" key="6">
    <source>
        <dbReference type="Google" id="ProtNLM"/>
    </source>
</evidence>
<dbReference type="EMBL" id="RWGY01000005">
    <property type="protein sequence ID" value="TVU42547.1"/>
    <property type="molecule type" value="Genomic_DNA"/>
</dbReference>
<dbReference type="Gene3D" id="2.60.210.10">
    <property type="entry name" value="Apoptosis, Tumor Necrosis Factor Receptor Associated Protein 2, Chain A"/>
    <property type="match status" value="1"/>
</dbReference>
<evidence type="ECO:0000259" key="2">
    <source>
        <dbReference type="PROSITE" id="PS50097"/>
    </source>
</evidence>
<dbReference type="SUPFAM" id="SSF49599">
    <property type="entry name" value="TRAF domain-like"/>
    <property type="match status" value="1"/>
</dbReference>
<keyword evidence="5" id="KW-1185">Reference proteome</keyword>
<accession>A0A5J9W3N1</accession>